<dbReference type="Proteomes" id="UP000092154">
    <property type="component" value="Unassembled WGS sequence"/>
</dbReference>
<organism evidence="2 3">
    <name type="scientific">Rhizopogon vinicolor AM-OR11-026</name>
    <dbReference type="NCBI Taxonomy" id="1314800"/>
    <lineage>
        <taxon>Eukaryota</taxon>
        <taxon>Fungi</taxon>
        <taxon>Dikarya</taxon>
        <taxon>Basidiomycota</taxon>
        <taxon>Agaricomycotina</taxon>
        <taxon>Agaricomycetes</taxon>
        <taxon>Agaricomycetidae</taxon>
        <taxon>Boletales</taxon>
        <taxon>Suillineae</taxon>
        <taxon>Rhizopogonaceae</taxon>
        <taxon>Rhizopogon</taxon>
    </lineage>
</organism>
<dbReference type="OrthoDB" id="6244905at2759"/>
<evidence type="ECO:0000256" key="1">
    <source>
        <dbReference type="SAM" id="MobiDB-lite"/>
    </source>
</evidence>
<gene>
    <name evidence="2" type="ORF">K503DRAFT_858729</name>
</gene>
<proteinExistence type="predicted"/>
<reference evidence="2 3" key="1">
    <citation type="submission" date="2016-06" db="EMBL/GenBank/DDBJ databases">
        <title>Comparative genomics of the ectomycorrhizal sister species Rhizopogon vinicolor and Rhizopogon vesiculosus (Basidiomycota: Boletales) reveals a divergence of the mating type B locus.</title>
        <authorList>
            <consortium name="DOE Joint Genome Institute"/>
            <person name="Mujic A.B."/>
            <person name="Kuo A."/>
            <person name="Tritt A."/>
            <person name="Lipzen A."/>
            <person name="Chen C."/>
            <person name="Johnson J."/>
            <person name="Sharma A."/>
            <person name="Barry K."/>
            <person name="Grigoriev I.V."/>
            <person name="Spatafora J.W."/>
        </authorList>
    </citation>
    <scope>NUCLEOTIDE SEQUENCE [LARGE SCALE GENOMIC DNA]</scope>
    <source>
        <strain evidence="2 3">AM-OR11-026</strain>
    </source>
</reference>
<evidence type="ECO:0000313" key="2">
    <source>
        <dbReference type="EMBL" id="OAX35243.1"/>
    </source>
</evidence>
<evidence type="ECO:0000313" key="3">
    <source>
        <dbReference type="Proteomes" id="UP000092154"/>
    </source>
</evidence>
<dbReference type="EMBL" id="KV448517">
    <property type="protein sequence ID" value="OAX35243.1"/>
    <property type="molecule type" value="Genomic_DNA"/>
</dbReference>
<feature type="region of interest" description="Disordered" evidence="1">
    <location>
        <begin position="1"/>
        <end position="44"/>
    </location>
</feature>
<dbReference type="InParanoid" id="A0A1B7MRM6"/>
<dbReference type="AlphaFoldDB" id="A0A1B7MRM6"/>
<name>A0A1B7MRM6_9AGAM</name>
<accession>A0A1B7MRM6</accession>
<protein>
    <submittedName>
        <fullName evidence="2">Uncharacterized protein</fullName>
    </submittedName>
</protein>
<feature type="compositionally biased region" description="Polar residues" evidence="1">
    <location>
        <begin position="20"/>
        <end position="41"/>
    </location>
</feature>
<keyword evidence="3" id="KW-1185">Reference proteome</keyword>
<sequence>MKKEKERAKKAKNAFASSSRLPQGSVTQQSGRAAQVQSSTEPYAAVDTSDVAATSAVTTFTTSLPDAMIPRAGRWTRFRLFHSSPSPTGGADKKSRWLLQNGKNRENLRCWLIQVKRSAQFPALCSPFHFGVTNHSGNDLRYPCDTDEDEHRSRTLISSEFDLLALSPDAGAHNDTLCNDTLDKWIPATVSAANGAKRLERQAV</sequence>